<dbReference type="InterPro" id="IPR002078">
    <property type="entry name" value="Sigma_54_int"/>
</dbReference>
<dbReference type="AlphaFoldDB" id="A0A1H0KNJ8"/>
<gene>
    <name evidence="4" type="ORF">SAMN05660330_00566</name>
</gene>
<accession>A0A1H0KNJ8</accession>
<dbReference type="PROSITE" id="PS50045">
    <property type="entry name" value="SIGMA54_INTERACT_4"/>
    <property type="match status" value="1"/>
</dbReference>
<proteinExistence type="predicted"/>
<protein>
    <submittedName>
        <fullName evidence="4">Sigma-54 interaction domain-containing protein</fullName>
    </submittedName>
</protein>
<dbReference type="OrthoDB" id="9814761at2"/>
<dbReference type="GO" id="GO:0006355">
    <property type="term" value="P:regulation of DNA-templated transcription"/>
    <property type="evidence" value="ECO:0007669"/>
    <property type="project" value="InterPro"/>
</dbReference>
<dbReference type="RefSeq" id="WP_092219566.1">
    <property type="nucleotide sequence ID" value="NZ_FNJI01000003.1"/>
</dbReference>
<feature type="domain" description="Sigma-54 factor interaction" evidence="3">
    <location>
        <begin position="218"/>
        <end position="412"/>
    </location>
</feature>
<dbReference type="InterPro" id="IPR003593">
    <property type="entry name" value="AAA+_ATPase"/>
</dbReference>
<dbReference type="Pfam" id="PF00158">
    <property type="entry name" value="Sigma54_activat"/>
    <property type="match status" value="1"/>
</dbReference>
<sequence length="479" mass="55221">MKPSEREFFTTVREAIFANPFGPKRVELDRSAARMPENAALAEILDRLVAKVGGTIAAVEQRDGGRALGRDDLELLKFGKLFYIFHLFCDRYDEHIRTQIKSGEECCRLNFGRDVMSMLHNSGIPEVDIVRFVSLFFQMRRAYYFISRIAGKSDCVMELRRTLWNNVFTGDIRLYDRYLWDRMEDFSTMILGETGTGKGMAAAAIGRSGYIPYNDKTHTFSESFAKTFVSINLSQFPEQLIESELFGHKKGAFTGAVENHHGIFARCSPCGAIFIDEIGDVAVPVQIKLLQVLQERSFSPVGSHRQEKFSGRVIAATNKNLETLLKTGEFREDFYYRLCSDVIEVPPLRQRLAENPEELRELLDVVVRRITGEESDELIEKTYDYILRHQPENYQWTGNIRELEQCVRRFLLKNSYDWQQAHPADNRAGVTLNNKLTAQQLLAQYSAYLYRQHGTYEEVARIMDLDRRTVRKYIQSQGS</sequence>
<dbReference type="PANTHER" id="PTHR32071:SF122">
    <property type="entry name" value="SIGMA FACTOR"/>
    <property type="match status" value="1"/>
</dbReference>
<organism evidence="4 5">
    <name type="scientific">Desulforhopalus singaporensis</name>
    <dbReference type="NCBI Taxonomy" id="91360"/>
    <lineage>
        <taxon>Bacteria</taxon>
        <taxon>Pseudomonadati</taxon>
        <taxon>Thermodesulfobacteriota</taxon>
        <taxon>Desulfobulbia</taxon>
        <taxon>Desulfobulbales</taxon>
        <taxon>Desulfocapsaceae</taxon>
        <taxon>Desulforhopalus</taxon>
    </lineage>
</organism>
<keyword evidence="1" id="KW-0547">Nucleotide-binding</keyword>
<dbReference type="EMBL" id="FNJI01000003">
    <property type="protein sequence ID" value="SDO57342.1"/>
    <property type="molecule type" value="Genomic_DNA"/>
</dbReference>
<dbReference type="PANTHER" id="PTHR32071">
    <property type="entry name" value="TRANSCRIPTIONAL REGULATORY PROTEIN"/>
    <property type="match status" value="1"/>
</dbReference>
<evidence type="ECO:0000313" key="5">
    <source>
        <dbReference type="Proteomes" id="UP000199073"/>
    </source>
</evidence>
<evidence type="ECO:0000313" key="4">
    <source>
        <dbReference type="EMBL" id="SDO57342.1"/>
    </source>
</evidence>
<evidence type="ECO:0000259" key="3">
    <source>
        <dbReference type="PROSITE" id="PS50045"/>
    </source>
</evidence>
<dbReference type="Gene3D" id="3.40.50.300">
    <property type="entry name" value="P-loop containing nucleotide triphosphate hydrolases"/>
    <property type="match status" value="1"/>
</dbReference>
<keyword evidence="2" id="KW-0067">ATP-binding</keyword>
<dbReference type="SMART" id="SM00382">
    <property type="entry name" value="AAA"/>
    <property type="match status" value="1"/>
</dbReference>
<reference evidence="4 5" key="1">
    <citation type="submission" date="2016-10" db="EMBL/GenBank/DDBJ databases">
        <authorList>
            <person name="de Groot N.N."/>
        </authorList>
    </citation>
    <scope>NUCLEOTIDE SEQUENCE [LARGE SCALE GENOMIC DNA]</scope>
    <source>
        <strain evidence="4 5">DSM 12130</strain>
    </source>
</reference>
<evidence type="ECO:0000256" key="2">
    <source>
        <dbReference type="ARBA" id="ARBA00022840"/>
    </source>
</evidence>
<name>A0A1H0KNJ8_9BACT</name>
<dbReference type="GO" id="GO:0005524">
    <property type="term" value="F:ATP binding"/>
    <property type="evidence" value="ECO:0007669"/>
    <property type="project" value="UniProtKB-KW"/>
</dbReference>
<evidence type="ECO:0000256" key="1">
    <source>
        <dbReference type="ARBA" id="ARBA00022741"/>
    </source>
</evidence>
<dbReference type="InterPro" id="IPR027417">
    <property type="entry name" value="P-loop_NTPase"/>
</dbReference>
<keyword evidence="5" id="KW-1185">Reference proteome</keyword>
<dbReference type="SUPFAM" id="SSF52540">
    <property type="entry name" value="P-loop containing nucleoside triphosphate hydrolases"/>
    <property type="match status" value="1"/>
</dbReference>
<dbReference type="STRING" id="91360.SAMN05660330_00566"/>
<dbReference type="Proteomes" id="UP000199073">
    <property type="component" value="Unassembled WGS sequence"/>
</dbReference>
<dbReference type="CDD" id="cd00009">
    <property type="entry name" value="AAA"/>
    <property type="match status" value="1"/>
</dbReference>
<dbReference type="Gene3D" id="1.10.8.60">
    <property type="match status" value="1"/>
</dbReference>